<dbReference type="EMBL" id="MU273465">
    <property type="protein sequence ID" value="KAI0037205.1"/>
    <property type="molecule type" value="Genomic_DNA"/>
</dbReference>
<dbReference type="Proteomes" id="UP000814128">
    <property type="component" value="Unassembled WGS sequence"/>
</dbReference>
<proteinExistence type="predicted"/>
<organism evidence="1 2">
    <name type="scientific">Vararia minispora EC-137</name>
    <dbReference type="NCBI Taxonomy" id="1314806"/>
    <lineage>
        <taxon>Eukaryota</taxon>
        <taxon>Fungi</taxon>
        <taxon>Dikarya</taxon>
        <taxon>Basidiomycota</taxon>
        <taxon>Agaricomycotina</taxon>
        <taxon>Agaricomycetes</taxon>
        <taxon>Russulales</taxon>
        <taxon>Lachnocladiaceae</taxon>
        <taxon>Vararia</taxon>
    </lineage>
</organism>
<evidence type="ECO:0000313" key="1">
    <source>
        <dbReference type="EMBL" id="KAI0037205.1"/>
    </source>
</evidence>
<protein>
    <submittedName>
        <fullName evidence="1">Uncharacterized protein</fullName>
    </submittedName>
</protein>
<comment type="caution">
    <text evidence="1">The sequence shown here is derived from an EMBL/GenBank/DDBJ whole genome shotgun (WGS) entry which is preliminary data.</text>
</comment>
<name>A0ACB8QZW8_9AGAM</name>
<gene>
    <name evidence="1" type="ORF">K488DRAFT_67103</name>
</gene>
<sequence>MAADHPDLDDILGHSRIHDWIAEQYSFALTDDQDAYPPPSLRESCVLPPDFNPHASPPLVHRPEDDCADEHEYLVQEMNSWRVSSTRNKPLPSPPSRARGLSDEARSSSSSSSPPSSPRAVSARTVRSLPASPSPARKRPSLPLLSTVHGQAAFEPDLDEDEHQMLTSSASYVSLRTRVSQLPPSPSSRHRPERYPSISTRLSNLPPVPPTPTTVAHSPTTPTMHTRTPSTPHLATPPLTNSSSLSSTPSQIYLPSLTSQPSMPSLTSRPSSVSLRNRPSIPEIQTPVDEVIIPIARPHPFPRREGSHSGYLQPRHPAAEKSRWSVATSTDGDPATPPVPSTPSKPKSFRTRLLSTISRLSKKPSSPHLAAHPPTPSRHERNASQASSAELGYLSDIHDADDPFARPPPIPTNTDYADFLSRSSRPHDLPDLDPDASYITNDASYLTNTVSYMSGMSSLTFASAPPTTTEFAEPADRTLLRAAEREKDRKRNRMSWASTKSVARARAARKRLLVTGLAYVPNAKLGDIKPETLNAQEQAIYAWCEGFGEIRRTARAAGALALEWRAGGVAESVCAAQTRAHIPGAGDVVLSLVESRRKLF</sequence>
<reference evidence="1" key="2">
    <citation type="journal article" date="2022" name="New Phytol.">
        <title>Evolutionary transition to the ectomycorrhizal habit in the genomes of a hyperdiverse lineage of mushroom-forming fungi.</title>
        <authorList>
            <person name="Looney B."/>
            <person name="Miyauchi S."/>
            <person name="Morin E."/>
            <person name="Drula E."/>
            <person name="Courty P.E."/>
            <person name="Kohler A."/>
            <person name="Kuo A."/>
            <person name="LaButti K."/>
            <person name="Pangilinan J."/>
            <person name="Lipzen A."/>
            <person name="Riley R."/>
            <person name="Andreopoulos W."/>
            <person name="He G."/>
            <person name="Johnson J."/>
            <person name="Nolan M."/>
            <person name="Tritt A."/>
            <person name="Barry K.W."/>
            <person name="Grigoriev I.V."/>
            <person name="Nagy L.G."/>
            <person name="Hibbett D."/>
            <person name="Henrissat B."/>
            <person name="Matheny P.B."/>
            <person name="Labbe J."/>
            <person name="Martin F.M."/>
        </authorList>
    </citation>
    <scope>NUCLEOTIDE SEQUENCE</scope>
    <source>
        <strain evidence="1">EC-137</strain>
    </source>
</reference>
<reference evidence="1" key="1">
    <citation type="submission" date="2021-02" db="EMBL/GenBank/DDBJ databases">
        <authorList>
            <consortium name="DOE Joint Genome Institute"/>
            <person name="Ahrendt S."/>
            <person name="Looney B.P."/>
            <person name="Miyauchi S."/>
            <person name="Morin E."/>
            <person name="Drula E."/>
            <person name="Courty P.E."/>
            <person name="Chicoki N."/>
            <person name="Fauchery L."/>
            <person name="Kohler A."/>
            <person name="Kuo A."/>
            <person name="Labutti K."/>
            <person name="Pangilinan J."/>
            <person name="Lipzen A."/>
            <person name="Riley R."/>
            <person name="Andreopoulos W."/>
            <person name="He G."/>
            <person name="Johnson J."/>
            <person name="Barry K.W."/>
            <person name="Grigoriev I.V."/>
            <person name="Nagy L."/>
            <person name="Hibbett D."/>
            <person name="Henrissat B."/>
            <person name="Matheny P.B."/>
            <person name="Labbe J."/>
            <person name="Martin F."/>
        </authorList>
    </citation>
    <scope>NUCLEOTIDE SEQUENCE</scope>
    <source>
        <strain evidence="1">EC-137</strain>
    </source>
</reference>
<keyword evidence="2" id="KW-1185">Reference proteome</keyword>
<evidence type="ECO:0000313" key="2">
    <source>
        <dbReference type="Proteomes" id="UP000814128"/>
    </source>
</evidence>
<accession>A0ACB8QZW8</accession>